<sequence>MEQKDLEYLSLEDWRQWHIELLQATLTRLYQRVPFYRESLEAAGLLPEDLAVPEDLSRFPPTTRKDLAEHYPYELFAVPLREIVRLHVFPWHPNPIVKGYTRQDLEALRGLTVRFLSAAGLRSDDILYIALEPGMAVWIEDLKEGAEVLGATVIPPSPRRPETDLRIMKDFRASVLATTPSLARRFLRVSERLGLPLPRSLRLLLLLGEPVSPRDRALLEEVFGVQTLVAYGIAEILGPGMAYECERRQGLHLAADHLYPEVVDPETGRTAPEGELLLTTLRVRANPLLRFRTGDRVRLLREKCPCGRTTPRLEILEPGYEERWSFRGVKIYRQALEGLLRETYGHLPEYRFRTAEDPEEEPLLEIRMNEDLFRPSIVALHEEAHRFERAFREFFGLPCRVKWVEA</sequence>
<proteinExistence type="predicted"/>
<dbReference type="Gene3D" id="3.40.50.12780">
    <property type="entry name" value="N-terminal domain of ligase-like"/>
    <property type="match status" value="1"/>
</dbReference>
<dbReference type="EMBL" id="CP042909">
    <property type="protein sequence ID" value="QJA05697.1"/>
    <property type="molecule type" value="Genomic_DNA"/>
</dbReference>
<dbReference type="Pfam" id="PF00501">
    <property type="entry name" value="AMP-binding"/>
    <property type="match status" value="1"/>
</dbReference>
<dbReference type="Proteomes" id="UP000501253">
    <property type="component" value="Chromosome"/>
</dbReference>
<dbReference type="InterPro" id="IPR000873">
    <property type="entry name" value="AMP-dep_synth/lig_dom"/>
</dbReference>
<dbReference type="GO" id="GO:0016874">
    <property type="term" value="F:ligase activity"/>
    <property type="evidence" value="ECO:0007669"/>
    <property type="project" value="UniProtKB-KW"/>
</dbReference>
<dbReference type="InterPro" id="IPR042099">
    <property type="entry name" value="ANL_N_sf"/>
</dbReference>
<feature type="domain" description="AMP-dependent synthetase/ligase" evidence="1">
    <location>
        <begin position="149"/>
        <end position="275"/>
    </location>
</feature>
<dbReference type="PANTHER" id="PTHR43845:SF1">
    <property type="entry name" value="BLR5969 PROTEIN"/>
    <property type="match status" value="1"/>
</dbReference>
<accession>A0A6H1WR56</accession>
<evidence type="ECO:0000313" key="3">
    <source>
        <dbReference type="Proteomes" id="UP000501253"/>
    </source>
</evidence>
<evidence type="ECO:0000313" key="2">
    <source>
        <dbReference type="EMBL" id="QJA05697.1"/>
    </source>
</evidence>
<keyword evidence="3" id="KW-1185">Reference proteome</keyword>
<gene>
    <name evidence="2" type="ORF">FVE67_02295</name>
</gene>
<name>A0A6H1WR56_9BACT</name>
<dbReference type="SUPFAM" id="SSF56801">
    <property type="entry name" value="Acetyl-CoA synthetase-like"/>
    <property type="match status" value="1"/>
</dbReference>
<dbReference type="AlphaFoldDB" id="A0A6H1WR56"/>
<reference evidence="2 3" key="1">
    <citation type="submission" date="2019-08" db="EMBL/GenBank/DDBJ databases">
        <title>Complete genome sequence of Thermosulfurimonas marina SU872T, an anaerobic thermophilic chemolithoautotrophic bacterium isolated from a shallow marine hydrothermal vent.</title>
        <authorList>
            <person name="Allioux M."/>
            <person name="Jebbar M."/>
            <person name="Slobodkina G."/>
            <person name="Slobodkin A."/>
            <person name="Moalic Y."/>
            <person name="Frolova A."/>
            <person name="Shao Z."/>
            <person name="Alain K."/>
        </authorList>
    </citation>
    <scope>NUCLEOTIDE SEQUENCE [LARGE SCALE GENOMIC DNA]</scope>
    <source>
        <strain evidence="2 3">SU872</strain>
    </source>
</reference>
<dbReference type="KEGG" id="tmai:FVE67_02295"/>
<keyword evidence="2" id="KW-0436">Ligase</keyword>
<protein>
    <submittedName>
        <fullName evidence="2">Phenylacetate--CoA ligase</fullName>
    </submittedName>
</protein>
<dbReference type="RefSeq" id="WP_168719058.1">
    <property type="nucleotide sequence ID" value="NZ_CP042909.1"/>
</dbReference>
<evidence type="ECO:0000259" key="1">
    <source>
        <dbReference type="Pfam" id="PF00501"/>
    </source>
</evidence>
<organism evidence="2 3">
    <name type="scientific">Thermosulfurimonas marina</name>
    <dbReference type="NCBI Taxonomy" id="2047767"/>
    <lineage>
        <taxon>Bacteria</taxon>
        <taxon>Pseudomonadati</taxon>
        <taxon>Thermodesulfobacteriota</taxon>
        <taxon>Thermodesulfobacteria</taxon>
        <taxon>Thermodesulfobacteriales</taxon>
        <taxon>Thermodesulfobacteriaceae</taxon>
        <taxon>Thermosulfurimonas</taxon>
    </lineage>
</organism>
<dbReference type="PANTHER" id="PTHR43845">
    <property type="entry name" value="BLR5969 PROTEIN"/>
    <property type="match status" value="1"/>
</dbReference>